<evidence type="ECO:0000313" key="2">
    <source>
        <dbReference type="EMBL" id="KXO09689.1"/>
    </source>
</evidence>
<dbReference type="AlphaFoldDB" id="A0A137SB70"/>
<evidence type="ECO:0000256" key="1">
    <source>
        <dbReference type="SAM" id="SignalP"/>
    </source>
</evidence>
<accession>A0A137SB70</accession>
<name>A0A137SB70_9GAMM</name>
<evidence type="ECO:0008006" key="4">
    <source>
        <dbReference type="Google" id="ProtNLM"/>
    </source>
</evidence>
<dbReference type="PANTHER" id="PTHR21562">
    <property type="entry name" value="NOTUM-RELATED"/>
    <property type="match status" value="1"/>
</dbReference>
<proteinExistence type="predicted"/>
<dbReference type="PATRIC" id="fig|1306954.6.peg.541"/>
<dbReference type="Pfam" id="PF03283">
    <property type="entry name" value="PAE"/>
    <property type="match status" value="1"/>
</dbReference>
<dbReference type="RefSeq" id="WP_061332314.1">
    <property type="nucleotide sequence ID" value="NZ_LOCO01000010.1"/>
</dbReference>
<comment type="caution">
    <text evidence="2">The sequence shown here is derived from an EMBL/GenBank/DDBJ whole genome shotgun (WGS) entry which is preliminary data.</text>
</comment>
<keyword evidence="1" id="KW-0732">Signal</keyword>
<sequence length="470" mass="51951">MNKPDRWSRCRHSALAGLLLLAFAAPAAAELGDYGFWRTLGNLVAPPGADNPVTSDQRQGEYPLLANPPGYNDGFSPGAYYQWQTVPLAPETGAVCGNGSEYKFFVNRVPNTSNTVVYFEGGGACWDYESCSGQTGIRGARNPDGIPDDYLSLLNPGASLVSPFVVRLHPWSRVKTQNWNMVYVPYCTGDIYSGDRVAVYQDPEGEAEPLVWHHNGLRNSRAVISWLKDNLQRPGQMLTTGCSAGGIGGLTNYYPARRDMAPTRSFLINDSGPAFSAPVGADPQQYPSVLLQGLIRQVWGLDQDNGPLAYLKSGLPGLNLNDLGSLYPALASALPQDRMGHTHFWRDLNYSSYSYERFFDDIEQAPDQATKEALLHQKWAQDTERLKNTLAGLDNFGYYLPMFRDVNESHCTSIIEFANSDIQELGLELDHFVNNVMNGSGSVMQASETDTVADYNKPFNLLYWSLDQLL</sequence>
<evidence type="ECO:0000313" key="3">
    <source>
        <dbReference type="Proteomes" id="UP000070282"/>
    </source>
</evidence>
<dbReference type="EMBL" id="LOCO01000010">
    <property type="protein sequence ID" value="KXO09689.1"/>
    <property type="molecule type" value="Genomic_DNA"/>
</dbReference>
<feature type="signal peptide" evidence="1">
    <location>
        <begin position="1"/>
        <end position="29"/>
    </location>
</feature>
<dbReference type="Proteomes" id="UP000070282">
    <property type="component" value="Unassembled WGS sequence"/>
</dbReference>
<dbReference type="PANTHER" id="PTHR21562:SF83">
    <property type="entry name" value="PECTIN ACETYLESTERASE 4"/>
    <property type="match status" value="1"/>
</dbReference>
<reference evidence="3" key="1">
    <citation type="submission" date="2015-12" db="EMBL/GenBank/DDBJ databases">
        <authorList>
            <person name="Lima A."/>
            <person name="Farahani Zayas N."/>
            <person name="Castro Da Silva M.A."/>
            <person name="Cabral A."/>
            <person name="Pessatti M.L."/>
        </authorList>
    </citation>
    <scope>NUCLEOTIDE SEQUENCE [LARGE SCALE GENOMIC DNA]</scope>
    <source>
        <strain evidence="3">LAMA 842</strain>
    </source>
</reference>
<dbReference type="GO" id="GO:0016787">
    <property type="term" value="F:hydrolase activity"/>
    <property type="evidence" value="ECO:0007669"/>
    <property type="project" value="InterPro"/>
</dbReference>
<gene>
    <name evidence="2" type="ORF">J122_2261</name>
</gene>
<protein>
    <recommendedName>
        <fullName evidence="4">Pectinacetylesterase</fullName>
    </recommendedName>
</protein>
<dbReference type="InterPro" id="IPR004963">
    <property type="entry name" value="PAE/NOTUM"/>
</dbReference>
<feature type="chain" id="PRO_5007480421" description="Pectinacetylesterase" evidence="1">
    <location>
        <begin position="30"/>
        <end position="470"/>
    </location>
</feature>
<organism evidence="2 3">
    <name type="scientific">Marinobacter excellens LAMA 842</name>
    <dbReference type="NCBI Taxonomy" id="1306954"/>
    <lineage>
        <taxon>Bacteria</taxon>
        <taxon>Pseudomonadati</taxon>
        <taxon>Pseudomonadota</taxon>
        <taxon>Gammaproteobacteria</taxon>
        <taxon>Pseudomonadales</taxon>
        <taxon>Marinobacteraceae</taxon>
        <taxon>Marinobacter</taxon>
    </lineage>
</organism>
<keyword evidence="3" id="KW-1185">Reference proteome</keyword>